<dbReference type="Proteomes" id="UP001162156">
    <property type="component" value="Unassembled WGS sequence"/>
</dbReference>
<evidence type="ECO:0000313" key="1">
    <source>
        <dbReference type="EMBL" id="KAJ8955296.1"/>
    </source>
</evidence>
<sequence length="116" mass="13380">MKTMFQTLSTVLMHLDSCIVQLDTYLTYLLISTQTRSYLCDTEKEQYKQIGKKMRDGNFGACFFNVTSSDSTDVNQSFRGIFNTIREDENFVTALNNSEVKIYCARPGARLWEGKF</sequence>
<reference evidence="1" key="1">
    <citation type="journal article" date="2023" name="Insect Mol. Biol.">
        <title>Genome sequencing provides insights into the evolution of gene families encoding plant cell wall-degrading enzymes in longhorned beetles.</title>
        <authorList>
            <person name="Shin N.R."/>
            <person name="Okamura Y."/>
            <person name="Kirsch R."/>
            <person name="Pauchet Y."/>
        </authorList>
    </citation>
    <scope>NUCLEOTIDE SEQUENCE</scope>
    <source>
        <strain evidence="1">RBIC_L_NR</strain>
    </source>
</reference>
<dbReference type="PANTHER" id="PTHR23287:SF18">
    <property type="entry name" value="BLOC-2 COMPLEX MEMBER HPS5"/>
    <property type="match status" value="1"/>
</dbReference>
<dbReference type="PANTHER" id="PTHR23287">
    <property type="entry name" value="RUBY-EYE2-LIKE PROTEIN"/>
    <property type="match status" value="1"/>
</dbReference>
<evidence type="ECO:0000313" key="2">
    <source>
        <dbReference type="Proteomes" id="UP001162156"/>
    </source>
</evidence>
<dbReference type="GO" id="GO:0005737">
    <property type="term" value="C:cytoplasm"/>
    <property type="evidence" value="ECO:0007669"/>
    <property type="project" value="TreeGrafter"/>
</dbReference>
<name>A0AAV8YWR2_9CUCU</name>
<dbReference type="GO" id="GO:0048066">
    <property type="term" value="P:developmental pigmentation"/>
    <property type="evidence" value="ECO:0007669"/>
    <property type="project" value="TreeGrafter"/>
</dbReference>
<keyword evidence="2" id="KW-1185">Reference proteome</keyword>
<accession>A0AAV8YWR2</accession>
<dbReference type="EMBL" id="JANEYF010001881">
    <property type="protein sequence ID" value="KAJ8955296.1"/>
    <property type="molecule type" value="Genomic_DNA"/>
</dbReference>
<proteinExistence type="predicted"/>
<protein>
    <submittedName>
        <fullName evidence="1">Uncharacterized protein</fullName>
    </submittedName>
</protein>
<gene>
    <name evidence="1" type="ORF">NQ314_006909</name>
</gene>
<organism evidence="1 2">
    <name type="scientific">Rhamnusium bicolor</name>
    <dbReference type="NCBI Taxonomy" id="1586634"/>
    <lineage>
        <taxon>Eukaryota</taxon>
        <taxon>Metazoa</taxon>
        <taxon>Ecdysozoa</taxon>
        <taxon>Arthropoda</taxon>
        <taxon>Hexapoda</taxon>
        <taxon>Insecta</taxon>
        <taxon>Pterygota</taxon>
        <taxon>Neoptera</taxon>
        <taxon>Endopterygota</taxon>
        <taxon>Coleoptera</taxon>
        <taxon>Polyphaga</taxon>
        <taxon>Cucujiformia</taxon>
        <taxon>Chrysomeloidea</taxon>
        <taxon>Cerambycidae</taxon>
        <taxon>Lepturinae</taxon>
        <taxon>Rhagiini</taxon>
        <taxon>Rhamnusium</taxon>
    </lineage>
</organism>
<dbReference type="AlphaFoldDB" id="A0AAV8YWR2"/>
<comment type="caution">
    <text evidence="1">The sequence shown here is derived from an EMBL/GenBank/DDBJ whole genome shotgun (WGS) entry which is preliminary data.</text>
</comment>